<dbReference type="RefSeq" id="WP_184264066.1">
    <property type="nucleotide sequence ID" value="NZ_JACIIX010000010.1"/>
</dbReference>
<keyword evidence="3" id="KW-1185">Reference proteome</keyword>
<organism evidence="2 3">
    <name type="scientific">Novispirillum itersonii</name>
    <name type="common">Aquaspirillum itersonii</name>
    <dbReference type="NCBI Taxonomy" id="189"/>
    <lineage>
        <taxon>Bacteria</taxon>
        <taxon>Pseudomonadati</taxon>
        <taxon>Pseudomonadota</taxon>
        <taxon>Alphaproteobacteria</taxon>
        <taxon>Rhodospirillales</taxon>
        <taxon>Novispirillaceae</taxon>
        <taxon>Novispirillum</taxon>
    </lineage>
</organism>
<evidence type="ECO:0000256" key="1">
    <source>
        <dbReference type="SAM" id="SignalP"/>
    </source>
</evidence>
<name>A0A7X0DMN7_NOVIT</name>
<comment type="caution">
    <text evidence="2">The sequence shown here is derived from an EMBL/GenBank/DDBJ whole genome shotgun (WGS) entry which is preliminary data.</text>
</comment>
<proteinExistence type="predicted"/>
<dbReference type="AlphaFoldDB" id="A0A7X0DMN7"/>
<dbReference type="EMBL" id="JACIIX010000010">
    <property type="protein sequence ID" value="MBB6211246.1"/>
    <property type="molecule type" value="Genomic_DNA"/>
</dbReference>
<dbReference type="Proteomes" id="UP000544872">
    <property type="component" value="Unassembled WGS sequence"/>
</dbReference>
<evidence type="ECO:0000313" key="2">
    <source>
        <dbReference type="EMBL" id="MBB6211246.1"/>
    </source>
</evidence>
<protein>
    <submittedName>
        <fullName evidence="2">Uncharacterized protein</fullName>
    </submittedName>
</protein>
<accession>A0A7X0DMN7</accession>
<feature type="chain" id="PRO_5031481409" evidence="1">
    <location>
        <begin position="25"/>
        <end position="135"/>
    </location>
</feature>
<evidence type="ECO:0000313" key="3">
    <source>
        <dbReference type="Proteomes" id="UP000544872"/>
    </source>
</evidence>
<feature type="signal peptide" evidence="1">
    <location>
        <begin position="1"/>
        <end position="24"/>
    </location>
</feature>
<keyword evidence="1" id="KW-0732">Signal</keyword>
<gene>
    <name evidence="2" type="ORF">FHS48_002683</name>
</gene>
<sequence>MRRFLPSLSVFLPVLCLALPQAQAETPLSGTYTVQGIAANGSVSYAGKTTVIQTGQTYRVEWSLSGGREQYVGTGIRSGDTFAVVYTAPQNAPNAAVKAPGLVVYTIQPNGSLTGYYTTHGAKTVSAEAWNPTRF</sequence>
<reference evidence="2 3" key="1">
    <citation type="submission" date="2020-08" db="EMBL/GenBank/DDBJ databases">
        <title>Genomic Encyclopedia of Type Strains, Phase IV (KMG-IV): sequencing the most valuable type-strain genomes for metagenomic binning, comparative biology and taxonomic classification.</title>
        <authorList>
            <person name="Goeker M."/>
        </authorList>
    </citation>
    <scope>NUCLEOTIDE SEQUENCE [LARGE SCALE GENOMIC DNA]</scope>
    <source>
        <strain evidence="2 3">DSM 11590</strain>
    </source>
</reference>